<dbReference type="EMBL" id="CM047591">
    <property type="protein sequence ID" value="KAI9918995.1"/>
    <property type="molecule type" value="Genomic_DNA"/>
</dbReference>
<reference evidence="1 2" key="1">
    <citation type="journal article" date="2022" name="bioRxiv">
        <title>The genome of the oomycete Peronosclerospora sorghi, a cosmopolitan pathogen of maize and sorghum, is inflated with dispersed pseudogenes.</title>
        <authorList>
            <person name="Fletcher K."/>
            <person name="Martin F."/>
            <person name="Isakeit T."/>
            <person name="Cavanaugh K."/>
            <person name="Magill C."/>
            <person name="Michelmore R."/>
        </authorList>
    </citation>
    <scope>NUCLEOTIDE SEQUENCE [LARGE SCALE GENOMIC DNA]</scope>
    <source>
        <strain evidence="1">P6</strain>
    </source>
</reference>
<proteinExistence type="predicted"/>
<dbReference type="Proteomes" id="UP001163321">
    <property type="component" value="Chromosome 12"/>
</dbReference>
<name>A0ACC0WLU1_9STRA</name>
<evidence type="ECO:0000313" key="1">
    <source>
        <dbReference type="EMBL" id="KAI9918995.1"/>
    </source>
</evidence>
<accession>A0ACC0WLU1</accession>
<organism evidence="1 2">
    <name type="scientific">Peronosclerospora sorghi</name>
    <dbReference type="NCBI Taxonomy" id="230839"/>
    <lineage>
        <taxon>Eukaryota</taxon>
        <taxon>Sar</taxon>
        <taxon>Stramenopiles</taxon>
        <taxon>Oomycota</taxon>
        <taxon>Peronosporomycetes</taxon>
        <taxon>Peronosporales</taxon>
        <taxon>Peronosporaceae</taxon>
        <taxon>Peronosclerospora</taxon>
    </lineage>
</organism>
<gene>
    <name evidence="1" type="ORF">PsorP6_011281</name>
</gene>
<comment type="caution">
    <text evidence="1">The sequence shown here is derived from an EMBL/GenBank/DDBJ whole genome shotgun (WGS) entry which is preliminary data.</text>
</comment>
<evidence type="ECO:0000313" key="2">
    <source>
        <dbReference type="Proteomes" id="UP001163321"/>
    </source>
</evidence>
<sequence length="441" mass="50986">MNETNILVKRVTHTNNRDPVHLILPDIVALLPSSLTSFLPPDDALNLLDHCISSLPQDVRDIVATQGLKNFSEWEGKIHLGKQCVRDWYRLKPFKALVGPLDRCECRQSHSPVLTESLFPRLFNARYHLLQAMCLVYKGIWPHCYRVLQVDRNFERRQYGVFQPIVFSLSTVQEQFICTEKDGQRLKSINTKDVAELTRLLNALEKDFGTRFFHSTSSSPMPAGMVEAHWKSIDVHVETDTTFCHFCDAKTDSMVEGPLNPQFREAEYEFLMRQHCRDVYQPLKRFMTRHLEHVRYVRPPLGWNQDENQFQGNKWFDLIAGFTPGGVLCGVYLTDVRIPRAYITHHLAPGAYPFDEGAINFTHLRIARPRGNEQLQLSDSQRDKSLLRLVCCEDGCPSAPSPSYSEQKSQYDHSDPKNWYRAMLAKEPYKNLAGLKRFTDR</sequence>
<protein>
    <submittedName>
        <fullName evidence="1">Uncharacterized protein</fullName>
    </submittedName>
</protein>
<keyword evidence="2" id="KW-1185">Reference proteome</keyword>